<dbReference type="PANTHER" id="PTHR47371:SF3">
    <property type="entry name" value="PHOSPHOGLYCEROL TRANSFERASE I"/>
    <property type="match status" value="1"/>
</dbReference>
<dbReference type="InterPro" id="IPR012160">
    <property type="entry name" value="LtaS-like"/>
</dbReference>
<feature type="transmembrane region" description="Helical" evidence="9">
    <location>
        <begin position="134"/>
        <end position="155"/>
    </location>
</feature>
<evidence type="ECO:0000256" key="1">
    <source>
        <dbReference type="ARBA" id="ARBA00004651"/>
    </source>
</evidence>
<proteinExistence type="inferred from homology"/>
<evidence type="ECO:0000256" key="8">
    <source>
        <dbReference type="PIRNR" id="PIRNR005091"/>
    </source>
</evidence>
<keyword evidence="7 8" id="KW-0472">Membrane</keyword>
<evidence type="ECO:0000256" key="9">
    <source>
        <dbReference type="SAM" id="Phobius"/>
    </source>
</evidence>
<evidence type="ECO:0000256" key="5">
    <source>
        <dbReference type="ARBA" id="ARBA00022692"/>
    </source>
</evidence>
<dbReference type="CDD" id="cd16015">
    <property type="entry name" value="LTA_synthase"/>
    <property type="match status" value="1"/>
</dbReference>
<keyword evidence="6 9" id="KW-1133">Transmembrane helix</keyword>
<keyword evidence="4 8" id="KW-1003">Cell membrane</keyword>
<dbReference type="EC" id="2.7.8.-" evidence="11"/>
<keyword evidence="11" id="KW-0808">Transferase</keyword>
<keyword evidence="5 9" id="KW-0812">Transmembrane</keyword>
<gene>
    <name evidence="11" type="ORF">ACFQPF_15630</name>
</gene>
<accession>A0ABW2NRI9</accession>
<protein>
    <submittedName>
        <fullName evidence="11">LTA synthase family protein</fullName>
        <ecNumber evidence="11">2.7.8.-</ecNumber>
    </submittedName>
</protein>
<evidence type="ECO:0000256" key="2">
    <source>
        <dbReference type="ARBA" id="ARBA00004936"/>
    </source>
</evidence>
<feature type="domain" description="Sulfatase N-terminal" evidence="10">
    <location>
        <begin position="237"/>
        <end position="524"/>
    </location>
</feature>
<feature type="transmembrane region" description="Helical" evidence="9">
    <location>
        <begin position="20"/>
        <end position="42"/>
    </location>
</feature>
<evidence type="ECO:0000313" key="11">
    <source>
        <dbReference type="EMBL" id="MFC7373071.1"/>
    </source>
</evidence>
<dbReference type="Pfam" id="PF00884">
    <property type="entry name" value="Sulfatase"/>
    <property type="match status" value="1"/>
</dbReference>
<sequence>MSGYFKKLYSMLFEGAQFATVMNAIFLVSLGAGLLLSFWVFFLSRRKRLIALFVLNAVLSFVILSDLLYYRFFWDLVSLDVLYQIGQVSSLGSSIFELFRWSDLWFVADTIVFLPILILVLRKMESSAFTWPRFFRRLTAGTAVFAIGSTLFFYPLYYYISSMNGLLLKKTLSNVHIYNVTGLFGFHAFDVYRSVKRMSAQGEALPASQASELETWFQSHQATLEEPTDYQGIAKDKNVILIQLEAFQTFVLNNKVNGEEITPNLNELLKTSVYFPNFYHQTGNGRTSDAEFAANNSLYPVSTGSAYVKYPRNRYHSLPEILKDNGYETTVFHAYKPGFWNRHVMYNNISFDKFYSDKYFSGPKIGWSTNDRDFFLQSADMMKDLNEPFYSFLISITSHYPFEIPDNLKKLNVDGFENEVFKNYLHTVHYTDEALGLFFQKLKQDGLWENSIILLYGDHDSGLITPGSEALKFAGGSDSDLDVNRVRASVPLIVHLPNENKKTELPRAGGQIDLSPTITHLLGIQSDKNYRMGDNLFRDNGIVSFRNNSFTDGNHYFVPDADDSRFEQGHCYDFKSRSTADLSLCEEGYKETELRLKLSDLILERDYLK</sequence>
<dbReference type="InterPro" id="IPR000917">
    <property type="entry name" value="Sulfatase_N"/>
</dbReference>
<evidence type="ECO:0000256" key="6">
    <source>
        <dbReference type="ARBA" id="ARBA00022989"/>
    </source>
</evidence>
<evidence type="ECO:0000313" key="12">
    <source>
        <dbReference type="Proteomes" id="UP001596549"/>
    </source>
</evidence>
<feature type="transmembrane region" description="Helical" evidence="9">
    <location>
        <begin position="49"/>
        <end position="70"/>
    </location>
</feature>
<dbReference type="EMBL" id="JBHTCP010000049">
    <property type="protein sequence ID" value="MFC7373071.1"/>
    <property type="molecule type" value="Genomic_DNA"/>
</dbReference>
<dbReference type="PIRSF" id="PIRSF005091">
    <property type="entry name" value="Mmb_sulf_HI1246"/>
    <property type="match status" value="1"/>
</dbReference>
<dbReference type="PANTHER" id="PTHR47371">
    <property type="entry name" value="LIPOTEICHOIC ACID SYNTHASE"/>
    <property type="match status" value="1"/>
</dbReference>
<comment type="similarity">
    <text evidence="3 8">Belongs to the LTA synthase family.</text>
</comment>
<dbReference type="SUPFAM" id="SSF53649">
    <property type="entry name" value="Alkaline phosphatase-like"/>
    <property type="match status" value="1"/>
</dbReference>
<comment type="subcellular location">
    <subcellularLocation>
        <location evidence="1">Cell membrane</location>
        <topology evidence="1">Multi-pass membrane protein</topology>
    </subcellularLocation>
</comment>
<dbReference type="Proteomes" id="UP001596549">
    <property type="component" value="Unassembled WGS sequence"/>
</dbReference>
<dbReference type="GO" id="GO:0016740">
    <property type="term" value="F:transferase activity"/>
    <property type="evidence" value="ECO:0007669"/>
    <property type="project" value="UniProtKB-KW"/>
</dbReference>
<dbReference type="InterPro" id="IPR050448">
    <property type="entry name" value="OpgB/LTA_synthase_biosynth"/>
</dbReference>
<organism evidence="11 12">
    <name type="scientific">Fictibacillus iocasae</name>
    <dbReference type="NCBI Taxonomy" id="2715437"/>
    <lineage>
        <taxon>Bacteria</taxon>
        <taxon>Bacillati</taxon>
        <taxon>Bacillota</taxon>
        <taxon>Bacilli</taxon>
        <taxon>Bacillales</taxon>
        <taxon>Fictibacillaceae</taxon>
        <taxon>Fictibacillus</taxon>
    </lineage>
</organism>
<dbReference type="Gene3D" id="3.40.720.10">
    <property type="entry name" value="Alkaline Phosphatase, subunit A"/>
    <property type="match status" value="1"/>
</dbReference>
<dbReference type="RefSeq" id="WP_379750639.1">
    <property type="nucleotide sequence ID" value="NZ_JBHTCP010000049.1"/>
</dbReference>
<feature type="transmembrane region" description="Helical" evidence="9">
    <location>
        <begin position="104"/>
        <end position="122"/>
    </location>
</feature>
<evidence type="ECO:0000259" key="10">
    <source>
        <dbReference type="Pfam" id="PF00884"/>
    </source>
</evidence>
<keyword evidence="12" id="KW-1185">Reference proteome</keyword>
<evidence type="ECO:0000256" key="3">
    <source>
        <dbReference type="ARBA" id="ARBA00009983"/>
    </source>
</evidence>
<comment type="pathway">
    <text evidence="2">Cell wall biogenesis; lipoteichoic acid biosynthesis.</text>
</comment>
<dbReference type="Gene3D" id="3.30.1120.170">
    <property type="match status" value="1"/>
</dbReference>
<evidence type="ECO:0000256" key="4">
    <source>
        <dbReference type="ARBA" id="ARBA00022475"/>
    </source>
</evidence>
<name>A0ABW2NRI9_9BACL</name>
<dbReference type="InterPro" id="IPR017850">
    <property type="entry name" value="Alkaline_phosphatase_core_sf"/>
</dbReference>
<reference evidence="12" key="1">
    <citation type="journal article" date="2019" name="Int. J. Syst. Evol. Microbiol.">
        <title>The Global Catalogue of Microorganisms (GCM) 10K type strain sequencing project: providing services to taxonomists for standard genome sequencing and annotation.</title>
        <authorList>
            <consortium name="The Broad Institute Genomics Platform"/>
            <consortium name="The Broad Institute Genome Sequencing Center for Infectious Disease"/>
            <person name="Wu L."/>
            <person name="Ma J."/>
        </authorList>
    </citation>
    <scope>NUCLEOTIDE SEQUENCE [LARGE SCALE GENOMIC DNA]</scope>
    <source>
        <strain evidence="12">NBRC 106396</strain>
    </source>
</reference>
<comment type="caution">
    <text evidence="11">The sequence shown here is derived from an EMBL/GenBank/DDBJ whole genome shotgun (WGS) entry which is preliminary data.</text>
</comment>
<evidence type="ECO:0000256" key="7">
    <source>
        <dbReference type="ARBA" id="ARBA00023136"/>
    </source>
</evidence>